<reference evidence="13" key="1">
    <citation type="submission" date="2007-04" db="EMBL/GenBank/DDBJ databases">
        <title>Annotation of Pediculus humanus corporis strain USDA.</title>
        <authorList>
            <person name="Kirkness E."/>
            <person name="Hannick L."/>
            <person name="Hass B."/>
            <person name="Bruggner R."/>
            <person name="Lawson D."/>
            <person name="Bidwell S."/>
            <person name="Joardar V."/>
            <person name="Caler E."/>
            <person name="Walenz B."/>
            <person name="Inman J."/>
            <person name="Schobel S."/>
            <person name="Galinsky K."/>
            <person name="Amedeo P."/>
            <person name="Strausberg R."/>
        </authorList>
    </citation>
    <scope>NUCLEOTIDE SEQUENCE</scope>
    <source>
        <strain evidence="13">USDA</strain>
    </source>
</reference>
<dbReference type="CDD" id="cd19764">
    <property type="entry name" value="Bbox2_TRIM9-like"/>
    <property type="match status" value="1"/>
</dbReference>
<protein>
    <submittedName>
        <fullName evidence="13 14">Tripartite motif-containing protein, putative</fullName>
    </submittedName>
</protein>
<evidence type="ECO:0000256" key="6">
    <source>
        <dbReference type="ARBA" id="ARBA00023054"/>
    </source>
</evidence>
<dbReference type="InterPro" id="IPR001870">
    <property type="entry name" value="B30.2/SPRY"/>
</dbReference>
<evidence type="ECO:0000313" key="15">
    <source>
        <dbReference type="Proteomes" id="UP000009046"/>
    </source>
</evidence>
<dbReference type="RefSeq" id="XP_002427858.1">
    <property type="nucleotide sequence ID" value="XM_002427813.1"/>
</dbReference>
<organism>
    <name type="scientific">Pediculus humanus subsp. corporis</name>
    <name type="common">Body louse</name>
    <dbReference type="NCBI Taxonomy" id="121224"/>
    <lineage>
        <taxon>Eukaryota</taxon>
        <taxon>Metazoa</taxon>
        <taxon>Ecdysozoa</taxon>
        <taxon>Arthropoda</taxon>
        <taxon>Hexapoda</taxon>
        <taxon>Insecta</taxon>
        <taxon>Pterygota</taxon>
        <taxon>Neoptera</taxon>
        <taxon>Paraneoptera</taxon>
        <taxon>Psocodea</taxon>
        <taxon>Troctomorpha</taxon>
        <taxon>Phthiraptera</taxon>
        <taxon>Anoplura</taxon>
        <taxon>Pediculidae</taxon>
        <taxon>Pediculus</taxon>
    </lineage>
</organism>
<evidence type="ECO:0000256" key="1">
    <source>
        <dbReference type="ARBA" id="ARBA00022723"/>
    </source>
</evidence>
<keyword evidence="6" id="KW-0175">Coiled coil</keyword>
<dbReference type="FunFam" id="2.60.40.10:FF:000178">
    <property type="entry name" value="E3 ubiquitin-protein ligase TRIM9 isoform X1"/>
    <property type="match status" value="1"/>
</dbReference>
<dbReference type="eggNOG" id="KOG4367">
    <property type="taxonomic scope" value="Eukaryota"/>
</dbReference>
<dbReference type="InterPro" id="IPR003961">
    <property type="entry name" value="FN3_dom"/>
</dbReference>
<dbReference type="InParanoid" id="E0VP14"/>
<dbReference type="CDD" id="cd12889">
    <property type="entry name" value="SPRY_PRY_TRIM67_9"/>
    <property type="match status" value="1"/>
</dbReference>
<evidence type="ECO:0000256" key="7">
    <source>
        <dbReference type="PROSITE-ProRule" id="PRU00024"/>
    </source>
</evidence>
<dbReference type="EnsemblMetazoa" id="PHUM349810-RA">
    <property type="protein sequence ID" value="PHUM349810-PA"/>
    <property type="gene ID" value="PHUM349810"/>
</dbReference>
<dbReference type="Pfam" id="PF00643">
    <property type="entry name" value="zf-B_box"/>
    <property type="match status" value="1"/>
</dbReference>
<feature type="domain" description="B30.2/SPRY" evidence="10">
    <location>
        <begin position="507"/>
        <end position="691"/>
    </location>
</feature>
<dbReference type="AlphaFoldDB" id="E0VP14"/>
<dbReference type="Gene3D" id="1.20.5.170">
    <property type="match status" value="1"/>
</dbReference>
<dbReference type="OMA" id="PDTICTI"/>
<feature type="domain" description="Fibronectin type-III" evidence="11">
    <location>
        <begin position="432"/>
        <end position="525"/>
    </location>
</feature>
<dbReference type="SUPFAM" id="SSF49899">
    <property type="entry name" value="Concanavalin A-like lectins/glucanases"/>
    <property type="match status" value="1"/>
</dbReference>
<dbReference type="InterPro" id="IPR050617">
    <property type="entry name" value="E3_ligase_FN3/SPRY"/>
</dbReference>
<dbReference type="SMART" id="SM00184">
    <property type="entry name" value="RING"/>
    <property type="match status" value="1"/>
</dbReference>
<evidence type="ECO:0000259" key="9">
    <source>
        <dbReference type="PROSITE" id="PS50119"/>
    </source>
</evidence>
<dbReference type="GO" id="GO:0008270">
    <property type="term" value="F:zinc ion binding"/>
    <property type="evidence" value="ECO:0007669"/>
    <property type="project" value="UniProtKB-KW"/>
</dbReference>
<dbReference type="EMBL" id="DS235354">
    <property type="protein sequence ID" value="EEB15120.1"/>
    <property type="molecule type" value="Genomic_DNA"/>
</dbReference>
<dbReference type="Pfam" id="PF13445">
    <property type="entry name" value="zf-RING_UBOX"/>
    <property type="match status" value="1"/>
</dbReference>
<keyword evidence="5" id="KW-0862">Zinc</keyword>
<dbReference type="InterPro" id="IPR013083">
    <property type="entry name" value="Znf_RING/FYVE/PHD"/>
</dbReference>
<proteinExistence type="predicted"/>
<keyword evidence="1" id="KW-0479">Metal-binding</keyword>
<dbReference type="STRING" id="121224.E0VP14"/>
<evidence type="ECO:0000313" key="13">
    <source>
        <dbReference type="EMBL" id="EEB15120.1"/>
    </source>
</evidence>
<dbReference type="Proteomes" id="UP000009046">
    <property type="component" value="Unassembled WGS sequence"/>
</dbReference>
<dbReference type="FunCoup" id="E0VP14">
    <property type="interactions" value="94"/>
</dbReference>
<dbReference type="SMART" id="SM00060">
    <property type="entry name" value="FN3"/>
    <property type="match status" value="1"/>
</dbReference>
<dbReference type="GeneID" id="8231945"/>
<dbReference type="CDD" id="cd00063">
    <property type="entry name" value="FN3"/>
    <property type="match status" value="1"/>
</dbReference>
<feature type="domain" description="B box-type" evidence="9">
    <location>
        <begin position="220"/>
        <end position="261"/>
    </location>
</feature>
<dbReference type="HOGENOM" id="CLU_013137_19_2_1"/>
<dbReference type="PANTHER" id="PTHR24099">
    <property type="entry name" value="E3 UBIQUITIN-PROTEIN LIGASE TRIM36-RELATED"/>
    <property type="match status" value="1"/>
</dbReference>
<dbReference type="OrthoDB" id="295536at2759"/>
<dbReference type="SMART" id="SM00502">
    <property type="entry name" value="BBC"/>
    <property type="match status" value="1"/>
</dbReference>
<gene>
    <name evidence="14" type="primary">8231945</name>
    <name evidence="13" type="ORF">Phum_PHUM349810</name>
</gene>
<dbReference type="Pfam" id="PF00041">
    <property type="entry name" value="fn3"/>
    <property type="match status" value="1"/>
</dbReference>
<evidence type="ECO:0000256" key="2">
    <source>
        <dbReference type="ARBA" id="ARBA00022737"/>
    </source>
</evidence>
<keyword evidence="15" id="KW-1185">Reference proteome</keyword>
<dbReference type="InterPro" id="IPR017903">
    <property type="entry name" value="COS_domain"/>
</dbReference>
<evidence type="ECO:0000256" key="3">
    <source>
        <dbReference type="ARBA" id="ARBA00022771"/>
    </source>
</evidence>
<keyword evidence="4" id="KW-0833">Ubl conjugation pathway</keyword>
<dbReference type="PROSITE" id="PS50853">
    <property type="entry name" value="FN3"/>
    <property type="match status" value="1"/>
</dbReference>
<dbReference type="Gene3D" id="4.10.830.40">
    <property type="match status" value="1"/>
</dbReference>
<dbReference type="SMART" id="SM00449">
    <property type="entry name" value="SPRY"/>
    <property type="match status" value="1"/>
</dbReference>
<dbReference type="InterPro" id="IPR003877">
    <property type="entry name" value="SPRY_dom"/>
</dbReference>
<feature type="compositionally biased region" description="Basic and acidic residues" evidence="8">
    <location>
        <begin position="51"/>
        <end position="60"/>
    </location>
</feature>
<dbReference type="PROSITE" id="PS50188">
    <property type="entry name" value="B302_SPRY"/>
    <property type="match status" value="1"/>
</dbReference>
<dbReference type="Gene3D" id="3.30.160.60">
    <property type="entry name" value="Classic Zinc Finger"/>
    <property type="match status" value="1"/>
</dbReference>
<reference evidence="14" key="3">
    <citation type="submission" date="2021-02" db="UniProtKB">
        <authorList>
            <consortium name="EnsemblMetazoa"/>
        </authorList>
    </citation>
    <scope>IDENTIFICATION</scope>
    <source>
        <strain evidence="14">USDA</strain>
    </source>
</reference>
<dbReference type="GO" id="GO:0007411">
    <property type="term" value="P:axon guidance"/>
    <property type="evidence" value="ECO:0007669"/>
    <property type="project" value="TreeGrafter"/>
</dbReference>
<evidence type="ECO:0000313" key="14">
    <source>
        <dbReference type="EnsemblMetazoa" id="PHUM349810-PA"/>
    </source>
</evidence>
<accession>E0VP14</accession>
<sequence>MEEELKCPVCKQFYNNPVLLPCFHSLCLNCAFQLQIPVSQNGTASNGSTREIIDRDRDESSASGAGSEPSSTDYQEVDKLSMLSETDSGVVCNSRPSSYVGTPNINGILFPPVSASALSLSCPLCQKIVYFDENGSHNLPKYRAMQTIVDKFTEQKNLILKCQLCEIIPALDATVMCEQCEVLYCDLCRENCHPSRGPLAKHILLEPLQGRASLRNKTKSKDLQCNEHEDEILSMYCLTCKISVCPLCLNSRHNSHDVQAINAIGKSQKTELSQHLQQLSEKAKSTTEFIQRLKALADKVNENCTEFEESVSFQCEQLIKAVLYRKEQLLDFVRQDKDSKLRALKEQVSVCTSKLQHTTGLLQFCIEALKETDSAAFLQVDSMLISRVASIDLAWHKDLMATPRVSPQFDLTLDDKSVLRAIQQLNFIQMKPPSAPLIIPEECSAENNSVTIAWQQPPTSYVEGYVLELDDGNGGEFREVYCGKETICTVDGLHFCSMYNARVKAFNSTGEGEYSDLIGLQTAEVAWFSFDPCVGSSELVFSEDNCSVTCEGYEHRVALGSVGFSRGVHYWEFVINKYDTDTDPSFGIARLDVIKNQMLGKDDKGWSMYIDRKRSWFMHCGIHVNRCEGGIQPGSTVGVLLDLERHQLSFYVNEELQGPVAFQDLYGVFYPAISLNRGVSVTLHTTLDAPLDAEGS</sequence>
<evidence type="ECO:0000259" key="10">
    <source>
        <dbReference type="PROSITE" id="PS50188"/>
    </source>
</evidence>
<dbReference type="SUPFAM" id="SSF57850">
    <property type="entry name" value="RING/U-box"/>
    <property type="match status" value="1"/>
</dbReference>
<dbReference type="EMBL" id="AAZO01004067">
    <property type="status" value="NOT_ANNOTATED_CDS"/>
    <property type="molecule type" value="Genomic_DNA"/>
</dbReference>
<dbReference type="CDD" id="cd16576">
    <property type="entry name" value="RING-HC_TRIM9-like_C-I"/>
    <property type="match status" value="1"/>
</dbReference>
<dbReference type="InterPro" id="IPR043136">
    <property type="entry name" value="B30.2/SPRY_sf"/>
</dbReference>
<dbReference type="Gene3D" id="2.60.120.920">
    <property type="match status" value="1"/>
</dbReference>
<dbReference type="InterPro" id="IPR027370">
    <property type="entry name" value="Znf-RING_euk"/>
</dbReference>
<dbReference type="Gene3D" id="2.60.40.10">
    <property type="entry name" value="Immunoglobulins"/>
    <property type="match status" value="1"/>
</dbReference>
<dbReference type="CTD" id="8231945"/>
<dbReference type="VEuPathDB" id="VectorBase:PHUM349810"/>
<evidence type="ECO:0000256" key="5">
    <source>
        <dbReference type="ARBA" id="ARBA00022833"/>
    </source>
</evidence>
<dbReference type="SUPFAM" id="SSF49265">
    <property type="entry name" value="Fibronectin type III"/>
    <property type="match status" value="1"/>
</dbReference>
<evidence type="ECO:0000256" key="8">
    <source>
        <dbReference type="SAM" id="MobiDB-lite"/>
    </source>
</evidence>
<feature type="compositionally biased region" description="Low complexity" evidence="8">
    <location>
        <begin position="61"/>
        <end position="71"/>
    </location>
</feature>
<keyword evidence="2" id="KW-0677">Repeat</keyword>
<dbReference type="InterPro" id="IPR001841">
    <property type="entry name" value="Znf_RING"/>
</dbReference>
<dbReference type="SUPFAM" id="SSF57845">
    <property type="entry name" value="B-box zinc-binding domain"/>
    <property type="match status" value="1"/>
</dbReference>
<dbReference type="GO" id="GO:0043005">
    <property type="term" value="C:neuron projection"/>
    <property type="evidence" value="ECO:0007669"/>
    <property type="project" value="TreeGrafter"/>
</dbReference>
<dbReference type="InterPro" id="IPR013783">
    <property type="entry name" value="Ig-like_fold"/>
</dbReference>
<name>E0VP14_PEDHC</name>
<dbReference type="SMART" id="SM00336">
    <property type="entry name" value="BBOX"/>
    <property type="match status" value="2"/>
</dbReference>
<keyword evidence="3 7" id="KW-0863">Zinc-finger</keyword>
<feature type="domain" description="COS" evidence="12">
    <location>
        <begin position="369"/>
        <end position="428"/>
    </location>
</feature>
<dbReference type="KEGG" id="phu:Phum_PHUM349810"/>
<evidence type="ECO:0000259" key="12">
    <source>
        <dbReference type="PROSITE" id="PS51262"/>
    </source>
</evidence>
<dbReference type="Pfam" id="PF00622">
    <property type="entry name" value="SPRY"/>
    <property type="match status" value="1"/>
</dbReference>
<dbReference type="InterPro" id="IPR013320">
    <property type="entry name" value="ConA-like_dom_sf"/>
</dbReference>
<reference evidence="13" key="2">
    <citation type="submission" date="2007-04" db="EMBL/GenBank/DDBJ databases">
        <title>The genome of the human body louse.</title>
        <authorList>
            <consortium name="The Human Body Louse Genome Consortium"/>
            <person name="Kirkness E."/>
            <person name="Walenz B."/>
            <person name="Hass B."/>
            <person name="Bruggner R."/>
            <person name="Strausberg R."/>
        </authorList>
    </citation>
    <scope>NUCLEOTIDE SEQUENCE</scope>
    <source>
        <strain evidence="13">USDA</strain>
    </source>
</reference>
<evidence type="ECO:0000256" key="4">
    <source>
        <dbReference type="ARBA" id="ARBA00022786"/>
    </source>
</evidence>
<feature type="region of interest" description="Disordered" evidence="8">
    <location>
        <begin position="42"/>
        <end position="75"/>
    </location>
</feature>
<evidence type="ECO:0000259" key="11">
    <source>
        <dbReference type="PROSITE" id="PS50853"/>
    </source>
</evidence>
<dbReference type="InterPro" id="IPR036116">
    <property type="entry name" value="FN3_sf"/>
</dbReference>
<dbReference type="PROSITE" id="PS50119">
    <property type="entry name" value="ZF_BBOX"/>
    <property type="match status" value="1"/>
</dbReference>
<dbReference type="FunFam" id="2.60.120.920:FF:000009">
    <property type="entry name" value="E3 ubiquitin-protein ligase TRIM9 isoform X1"/>
    <property type="match status" value="1"/>
</dbReference>
<dbReference type="InterPro" id="IPR000315">
    <property type="entry name" value="Znf_B-box"/>
</dbReference>
<dbReference type="CDD" id="cd19803">
    <property type="entry name" value="Bbox1_TRIM9-like_C-I"/>
    <property type="match status" value="1"/>
</dbReference>
<dbReference type="PROSITE" id="PS51262">
    <property type="entry name" value="COS"/>
    <property type="match status" value="1"/>
</dbReference>
<dbReference type="InterPro" id="IPR003649">
    <property type="entry name" value="Bbox_C"/>
</dbReference>
<dbReference type="PANTHER" id="PTHR24099:SF15">
    <property type="entry name" value="E3 UBIQUITIN-PROTEIN LIGASE TRIM9"/>
    <property type="match status" value="1"/>
</dbReference>
<dbReference type="Pfam" id="PF22586">
    <property type="entry name" value="ANCHR-like_BBOX"/>
    <property type="match status" value="1"/>
</dbReference>
<dbReference type="Gene3D" id="3.30.40.10">
    <property type="entry name" value="Zinc/RING finger domain, C3HC4 (zinc finger)"/>
    <property type="match status" value="1"/>
</dbReference>